<organism evidence="2 3">
    <name type="scientific">Phrynocephalus forsythii</name>
    <dbReference type="NCBI Taxonomy" id="171643"/>
    <lineage>
        <taxon>Eukaryota</taxon>
        <taxon>Metazoa</taxon>
        <taxon>Chordata</taxon>
        <taxon>Craniata</taxon>
        <taxon>Vertebrata</taxon>
        <taxon>Euteleostomi</taxon>
        <taxon>Lepidosauria</taxon>
        <taxon>Squamata</taxon>
        <taxon>Bifurcata</taxon>
        <taxon>Unidentata</taxon>
        <taxon>Episquamata</taxon>
        <taxon>Toxicofera</taxon>
        <taxon>Iguania</taxon>
        <taxon>Acrodonta</taxon>
        <taxon>Agamidae</taxon>
        <taxon>Agaminae</taxon>
        <taxon>Phrynocephalus</taxon>
    </lineage>
</organism>
<dbReference type="GO" id="GO:0006310">
    <property type="term" value="P:DNA recombination"/>
    <property type="evidence" value="ECO:0007669"/>
    <property type="project" value="UniProtKB-KW"/>
</dbReference>
<dbReference type="Gene3D" id="1.10.443.10">
    <property type="entry name" value="Intergrase catalytic core"/>
    <property type="match status" value="1"/>
</dbReference>
<evidence type="ECO:0000313" key="3">
    <source>
        <dbReference type="Proteomes" id="UP001142489"/>
    </source>
</evidence>
<dbReference type="InterPro" id="IPR011010">
    <property type="entry name" value="DNA_brk_join_enz"/>
</dbReference>
<proteinExistence type="predicted"/>
<keyword evidence="3" id="KW-1185">Reference proteome</keyword>
<dbReference type="SUPFAM" id="SSF56349">
    <property type="entry name" value="DNA breaking-rejoining enzymes"/>
    <property type="match status" value="1"/>
</dbReference>
<gene>
    <name evidence="2" type="ORF">JRQ81_002442</name>
</gene>
<keyword evidence="1" id="KW-0233">DNA recombination</keyword>
<evidence type="ECO:0000313" key="2">
    <source>
        <dbReference type="EMBL" id="KAJ7316280.1"/>
    </source>
</evidence>
<dbReference type="Proteomes" id="UP001142489">
    <property type="component" value="Unassembled WGS sequence"/>
</dbReference>
<reference evidence="2" key="1">
    <citation type="journal article" date="2023" name="DNA Res.">
        <title>Chromosome-level genome assembly of Phrynocephalus forsythii using third-generation DNA sequencing and Hi-C analysis.</title>
        <authorList>
            <person name="Qi Y."/>
            <person name="Zhao W."/>
            <person name="Zhao Y."/>
            <person name="Niu C."/>
            <person name="Cao S."/>
            <person name="Zhang Y."/>
        </authorList>
    </citation>
    <scope>NUCLEOTIDE SEQUENCE</scope>
    <source>
        <tissue evidence="2">Muscle</tissue>
    </source>
</reference>
<sequence>MRGGSKGYLFKHQDGSPLTKYECWKVTSQALAEVRADHLRFGTHSFRIGAASMVAEERYELEEIKCIDRWA</sequence>
<evidence type="ECO:0000256" key="1">
    <source>
        <dbReference type="ARBA" id="ARBA00023172"/>
    </source>
</evidence>
<evidence type="ECO:0008006" key="4">
    <source>
        <dbReference type="Google" id="ProtNLM"/>
    </source>
</evidence>
<dbReference type="GO" id="GO:0003677">
    <property type="term" value="F:DNA binding"/>
    <property type="evidence" value="ECO:0007669"/>
    <property type="project" value="InterPro"/>
</dbReference>
<dbReference type="GO" id="GO:0015074">
    <property type="term" value="P:DNA integration"/>
    <property type="evidence" value="ECO:0007669"/>
    <property type="project" value="InterPro"/>
</dbReference>
<dbReference type="InterPro" id="IPR013762">
    <property type="entry name" value="Integrase-like_cat_sf"/>
</dbReference>
<name>A0A9Q0XIX3_9SAUR</name>
<accession>A0A9Q0XIX3</accession>
<protein>
    <recommendedName>
        <fullName evidence="4">Tyr recombinase domain-containing protein</fullName>
    </recommendedName>
</protein>
<dbReference type="OrthoDB" id="9863428at2759"/>
<dbReference type="EMBL" id="JAPFRF010000011">
    <property type="protein sequence ID" value="KAJ7316280.1"/>
    <property type="molecule type" value="Genomic_DNA"/>
</dbReference>
<dbReference type="AlphaFoldDB" id="A0A9Q0XIX3"/>
<comment type="caution">
    <text evidence="2">The sequence shown here is derived from an EMBL/GenBank/DDBJ whole genome shotgun (WGS) entry which is preliminary data.</text>
</comment>